<dbReference type="SUPFAM" id="SSF47576">
    <property type="entry name" value="Calponin-homology domain, CH-domain"/>
    <property type="match status" value="2"/>
</dbReference>
<feature type="repeat" description="Filamin" evidence="4">
    <location>
        <begin position="1542"/>
        <end position="1632"/>
    </location>
</feature>
<dbReference type="OrthoDB" id="18740at2759"/>
<dbReference type="InterPro" id="IPR001298">
    <property type="entry name" value="Filamin/ABP280_rpt"/>
</dbReference>
<dbReference type="Pfam" id="PF00630">
    <property type="entry name" value="Filamin"/>
    <property type="match status" value="6"/>
</dbReference>
<feature type="compositionally biased region" description="Polar residues" evidence="5">
    <location>
        <begin position="1014"/>
        <end position="1027"/>
    </location>
</feature>
<evidence type="ECO:0000256" key="2">
    <source>
        <dbReference type="ARBA" id="ARBA00022737"/>
    </source>
</evidence>
<proteinExistence type="inferred from homology"/>
<protein>
    <recommendedName>
        <fullName evidence="6">Calponin-homology (CH) domain-containing protein</fullName>
    </recommendedName>
</protein>
<feature type="compositionally biased region" description="Basic and acidic residues" evidence="5">
    <location>
        <begin position="875"/>
        <end position="887"/>
    </location>
</feature>
<feature type="compositionally biased region" description="Low complexity" evidence="5">
    <location>
        <begin position="625"/>
        <end position="646"/>
    </location>
</feature>
<name>A0A7R9BT87_9CRUS</name>
<evidence type="ECO:0000256" key="4">
    <source>
        <dbReference type="PROSITE-ProRule" id="PRU00087"/>
    </source>
</evidence>
<feature type="repeat" description="Filamin" evidence="4">
    <location>
        <begin position="361"/>
        <end position="450"/>
    </location>
</feature>
<keyword evidence="2" id="KW-0677">Repeat</keyword>
<evidence type="ECO:0000259" key="6">
    <source>
        <dbReference type="PROSITE" id="PS50021"/>
    </source>
</evidence>
<dbReference type="SUPFAM" id="SSF81296">
    <property type="entry name" value="E set domains"/>
    <property type="match status" value="7"/>
</dbReference>
<feature type="region of interest" description="Disordered" evidence="5">
    <location>
        <begin position="1002"/>
        <end position="1033"/>
    </location>
</feature>
<evidence type="ECO:0000313" key="7">
    <source>
        <dbReference type="EMBL" id="CAD7279789.1"/>
    </source>
</evidence>
<dbReference type="GO" id="GO:0051015">
    <property type="term" value="F:actin filament binding"/>
    <property type="evidence" value="ECO:0007669"/>
    <property type="project" value="InterPro"/>
</dbReference>
<feature type="non-terminal residue" evidence="7">
    <location>
        <position position="1632"/>
    </location>
</feature>
<dbReference type="CDD" id="cd21229">
    <property type="entry name" value="CH_jitterbug-like_rpt2"/>
    <property type="match status" value="1"/>
</dbReference>
<evidence type="ECO:0000256" key="5">
    <source>
        <dbReference type="SAM" id="MobiDB-lite"/>
    </source>
</evidence>
<sequence length="1632" mass="178083">MDSEKLEKMRISHSGLVARSPEGHAAKGMQIKGNEDLWVEIQAHTFRNWVNEQIKPTGLVVQDLETDFCDGLKLIALLEVLQKKSIRKIANPINQHQFLENVQFALNSIENDGIKLVNIGNEDIVNGNLKLILGLIWSLILRYQIGRSKFPPKKLMLAWLQAVIPECRPTNFTSDWNSGISLSALLDYCKPGLFPNWRDLDPNDGIRNCKRAMELAQREFDIPMVLEPEYLASPYLDELSGMTYLSYFMKENSPGYTATLDWTKSQLPQLPIDNFTTDWNDGAAVCALVRTFGGPIPEYDKIYKSEAYWESNLKKGFEGGEKINIQPLLKPKEMADPHVNHLGPMAYVARFQWLTPRNTPGERIKVTSSVRTVKIHNQVPFNIDFLDDDVEPANLRAEIHCPNDRVIPIKLEMTPNGARGVFVPEEIGMHRVVVTNEGELGSGCPCVVRATPETVKYTLGGIDPCAIGSIVEVLVSPNGVYMGTFQPDQAGEWKIAVTYEGEHIEGSPFTCYVYDPNAIRVTDLDGACPCLDFTFTVDSRDCGYGETLVDVAYSGKSVPHRVIPIEEGLTKVTFRPPARGKCRVYVYFNGIEPKASPFTIRVGSHDHDSKKIHEMEKRSQRRAARAAAAAAAAATSTSSSVGNVNSLPRMSSSKEPRSNFNSLRKVVHETQLDMRRGSDSTLDSQSAPLTNHRSPNGSFSPLPGSPSRESKVSEHLVSGSVLNTSDEMGDRHWSQGRTSSSVLYQGLGMRRSSGASGSVLNTSDEMGDRHWSQGRTSSSVLYQGLGMRRSSGASEERERSSTPVGSSNKTPTSKLFGTSWSPAPTGTSSQEFLSTTNMTSSLGVTGRRASREKLGTPFSYLDPSSLLGDTTSEQDAARRGSSDREKLNQSWGSSNGFGHESSTLFNKTSSPAEKRFESSNTYRSMNYTEMSSGGEEKLYSSLSRSQNSPSRISDETVQTINDLVDAGPASTFKLVPVHKQSGFVISANDASQSDIKSSTLFNKTSSPAEKRFESSNTYRSMNYTEMSSGGEEKLYSSLSRSQNSPSRISDETVQTINDLVDAGPASTFKLVPVHKQSGFVISANDASQSDIKVIIKDETHGCQLLHRITDNLDGTFTIHFTPAEAADIKIDVSVKNKKVKESSTLFNKTSSPAEKRFESSNTYRSMNYTEMSSGGEEKLYSSLSRSQNSPSRISDETVQTINDLVDAGPASTFKLVPVHKQSGFVISANDASQSDIKVIIKDETHGCQLLHRITDNLDGTFTIHFTPAEAADIKIDVSVKNKKVKGCPIQMYSYDASQIRVGVIPDGSVGKPVEFSIDGASAGAGNLEILVNGGHVTSNIEDLGDQQFKASFIPHQAIPHTVDMKFNNQPVPGGPWHINVDEGGGLHRKGVSTLTRTTVVSSGNTGSARRGSLIPVTPRVLNADDTQHVSVGQVASFDILAPGCNSREQLTVSVLGPTKQPVSSRLISLDPTSDSSPNFRVEFTVVDVGSYYTKIAVKSDSGDIFEAVGSPFLLRAFDASLIQMLDAPIAGSVGNKWSPFYCQVTEGDKVKIDLQHLEAIPTDEPASFLIKVDGTAPAELSVSVRSPSQTTLPVKVNGTTRTGFHAEFLPKEVGTHTVLVEYNGAAVPGTPF</sequence>
<dbReference type="CDD" id="cd21185">
    <property type="entry name" value="CH_jitterbug-like_rpt3"/>
    <property type="match status" value="1"/>
</dbReference>
<dbReference type="SMART" id="SM00033">
    <property type="entry name" value="CH"/>
    <property type="match status" value="3"/>
</dbReference>
<feature type="repeat" description="Filamin" evidence="4">
    <location>
        <begin position="1431"/>
        <end position="1516"/>
    </location>
</feature>
<evidence type="ECO:0000313" key="8">
    <source>
        <dbReference type="Proteomes" id="UP000678499"/>
    </source>
</evidence>
<reference evidence="7" key="1">
    <citation type="submission" date="2020-11" db="EMBL/GenBank/DDBJ databases">
        <authorList>
            <person name="Tran Van P."/>
        </authorList>
    </citation>
    <scope>NUCLEOTIDE SEQUENCE</scope>
</reference>
<feature type="compositionally biased region" description="Polar residues" evidence="5">
    <location>
        <begin position="888"/>
        <end position="911"/>
    </location>
</feature>
<keyword evidence="8" id="KW-1185">Reference proteome</keyword>
<feature type="repeat" description="Filamin" evidence="4">
    <location>
        <begin position="1302"/>
        <end position="1380"/>
    </location>
</feature>
<feature type="compositionally biased region" description="Basic and acidic residues" evidence="5">
    <location>
        <begin position="603"/>
        <end position="618"/>
    </location>
</feature>
<gene>
    <name evidence="7" type="ORF">NMOB1V02_LOCUS7455</name>
</gene>
<dbReference type="GO" id="GO:0030036">
    <property type="term" value="P:actin cytoskeleton organization"/>
    <property type="evidence" value="ECO:0007669"/>
    <property type="project" value="InterPro"/>
</dbReference>
<feature type="repeat" description="Filamin" evidence="4">
    <location>
        <begin position="535"/>
        <end position="602"/>
    </location>
</feature>
<keyword evidence="3" id="KW-0009">Actin-binding</keyword>
<dbReference type="InterPro" id="IPR036872">
    <property type="entry name" value="CH_dom_sf"/>
</dbReference>
<feature type="compositionally biased region" description="Basic and acidic residues" evidence="5">
    <location>
        <begin position="666"/>
        <end position="678"/>
    </location>
</feature>
<evidence type="ECO:0000256" key="3">
    <source>
        <dbReference type="ARBA" id="ARBA00023203"/>
    </source>
</evidence>
<dbReference type="PROSITE" id="PS50194">
    <property type="entry name" value="FILAMIN_REPEAT"/>
    <property type="match status" value="8"/>
</dbReference>
<comment type="similarity">
    <text evidence="1">Belongs to the filamin family.</text>
</comment>
<dbReference type="InterPro" id="IPR017868">
    <property type="entry name" value="Filamin/ABP280_repeat-like"/>
</dbReference>
<feature type="compositionally biased region" description="Polar residues" evidence="5">
    <location>
        <begin position="918"/>
        <end position="929"/>
    </location>
</feature>
<feature type="region of interest" description="Disordered" evidence="5">
    <location>
        <begin position="599"/>
        <end position="715"/>
    </location>
</feature>
<feature type="repeat" description="Filamin" evidence="4">
    <location>
        <begin position="1063"/>
        <end position="1148"/>
    </location>
</feature>
<dbReference type="InterPro" id="IPR001589">
    <property type="entry name" value="Actinin_actin-bd_CS"/>
</dbReference>
<dbReference type="Pfam" id="PF00307">
    <property type="entry name" value="CH"/>
    <property type="match status" value="3"/>
</dbReference>
<dbReference type="FunFam" id="1.10.418.10:FF:000068">
    <property type="entry name" value="Putative Filamin-A"/>
    <property type="match status" value="1"/>
</dbReference>
<dbReference type="PANTHER" id="PTHR38537">
    <property type="entry name" value="JITTERBUG, ISOFORM N"/>
    <property type="match status" value="1"/>
</dbReference>
<feature type="repeat" description="Filamin" evidence="4">
    <location>
        <begin position="1208"/>
        <end position="1293"/>
    </location>
</feature>
<dbReference type="PANTHER" id="PTHR38537:SF13">
    <property type="entry name" value="JITTERBUG, ISOFORM N"/>
    <property type="match status" value="1"/>
</dbReference>
<dbReference type="InterPro" id="IPR013783">
    <property type="entry name" value="Ig-like_fold"/>
</dbReference>
<feature type="compositionally biased region" description="Low complexity" evidence="5">
    <location>
        <begin position="940"/>
        <end position="951"/>
    </location>
</feature>
<feature type="region of interest" description="Disordered" evidence="5">
    <location>
        <begin position="748"/>
        <end position="929"/>
    </location>
</feature>
<feature type="domain" description="Calponin-homology (CH)" evidence="6">
    <location>
        <begin position="40"/>
        <end position="144"/>
    </location>
</feature>
<dbReference type="PROSITE" id="PS00019">
    <property type="entry name" value="ACTININ_1"/>
    <property type="match status" value="1"/>
</dbReference>
<evidence type="ECO:0000256" key="1">
    <source>
        <dbReference type="ARBA" id="ARBA00009238"/>
    </source>
</evidence>
<dbReference type="Proteomes" id="UP000678499">
    <property type="component" value="Unassembled WGS sequence"/>
</dbReference>
<feature type="compositionally biased region" description="Polar residues" evidence="5">
    <location>
        <begin position="679"/>
        <end position="699"/>
    </location>
</feature>
<feature type="region of interest" description="Disordered" evidence="5">
    <location>
        <begin position="935"/>
        <end position="954"/>
    </location>
</feature>
<dbReference type="FunFam" id="1.10.418.10:FF:000006">
    <property type="entry name" value="Filamin-B isoform A"/>
    <property type="match status" value="1"/>
</dbReference>
<dbReference type="InterPro" id="IPR001715">
    <property type="entry name" value="CH_dom"/>
</dbReference>
<feature type="domain" description="Calponin-homology (CH)" evidence="6">
    <location>
        <begin position="150"/>
        <end position="253"/>
    </location>
</feature>
<organism evidence="7">
    <name type="scientific">Notodromas monacha</name>
    <dbReference type="NCBI Taxonomy" id="399045"/>
    <lineage>
        <taxon>Eukaryota</taxon>
        <taxon>Metazoa</taxon>
        <taxon>Ecdysozoa</taxon>
        <taxon>Arthropoda</taxon>
        <taxon>Crustacea</taxon>
        <taxon>Oligostraca</taxon>
        <taxon>Ostracoda</taxon>
        <taxon>Podocopa</taxon>
        <taxon>Podocopida</taxon>
        <taxon>Cypridocopina</taxon>
        <taxon>Cypridoidea</taxon>
        <taxon>Cyprididae</taxon>
        <taxon>Notodromas</taxon>
    </lineage>
</organism>
<accession>A0A7R9BT87</accession>
<dbReference type="CDD" id="cd21227">
    <property type="entry name" value="CH_jitterbug-like_rpt1"/>
    <property type="match status" value="1"/>
</dbReference>
<feature type="compositionally biased region" description="Polar residues" evidence="5">
    <location>
        <begin position="802"/>
        <end position="843"/>
    </location>
</feature>
<dbReference type="EMBL" id="CAJPEX010001788">
    <property type="protein sequence ID" value="CAG0919941.1"/>
    <property type="molecule type" value="Genomic_DNA"/>
</dbReference>
<feature type="compositionally biased region" description="Polar residues" evidence="5">
    <location>
        <begin position="753"/>
        <end position="764"/>
    </location>
</feature>
<feature type="repeat" description="Filamin" evidence="4">
    <location>
        <begin position="463"/>
        <end position="513"/>
    </location>
</feature>
<dbReference type="SMART" id="SM00557">
    <property type="entry name" value="IG_FLMN"/>
    <property type="match status" value="7"/>
</dbReference>
<dbReference type="InterPro" id="IPR014756">
    <property type="entry name" value="Ig_E-set"/>
</dbReference>
<dbReference type="EMBL" id="OA883825">
    <property type="protein sequence ID" value="CAD7279789.1"/>
    <property type="molecule type" value="Genomic_DNA"/>
</dbReference>
<dbReference type="Gene3D" id="2.60.40.10">
    <property type="entry name" value="Immunoglobulins"/>
    <property type="match status" value="8"/>
</dbReference>
<dbReference type="InterPro" id="IPR044801">
    <property type="entry name" value="Filamin"/>
</dbReference>
<dbReference type="PROSITE" id="PS50021">
    <property type="entry name" value="CH"/>
    <property type="match status" value="2"/>
</dbReference>
<dbReference type="Gene3D" id="1.10.418.10">
    <property type="entry name" value="Calponin-like domain"/>
    <property type="match status" value="3"/>
</dbReference>